<dbReference type="PANTHER" id="PTHR47926:SF501">
    <property type="entry name" value="DYW DOMAIN-CONTAINING PROTEIN"/>
    <property type="match status" value="1"/>
</dbReference>
<keyword evidence="1" id="KW-0677">Repeat</keyword>
<evidence type="ECO:0008006" key="5">
    <source>
        <dbReference type="Google" id="ProtNLM"/>
    </source>
</evidence>
<dbReference type="GO" id="GO:0003723">
    <property type="term" value="F:RNA binding"/>
    <property type="evidence" value="ECO:0007669"/>
    <property type="project" value="InterPro"/>
</dbReference>
<dbReference type="NCBIfam" id="TIGR00756">
    <property type="entry name" value="PPR"/>
    <property type="match status" value="1"/>
</dbReference>
<gene>
    <name evidence="3" type="ORF">Ddye_007380</name>
</gene>
<sequence length="98" mass="10791">MIGGYAPLALSTEAISLFRKMKISGVCPDEITMVSVLSACTDLGALEVGKWVESFIEKERVNKSMQLCNALIDMFAKCGDIDKALKLFRNMIEKNIVS</sequence>
<feature type="repeat" description="PPR" evidence="2">
    <location>
        <begin position="64"/>
        <end position="98"/>
    </location>
</feature>
<name>A0AAD9XK47_9ROSI</name>
<dbReference type="PANTHER" id="PTHR47926">
    <property type="entry name" value="PENTATRICOPEPTIDE REPEAT-CONTAINING PROTEIN"/>
    <property type="match status" value="1"/>
</dbReference>
<dbReference type="InterPro" id="IPR002885">
    <property type="entry name" value="PPR_rpt"/>
</dbReference>
<evidence type="ECO:0000313" key="3">
    <source>
        <dbReference type="EMBL" id="KAK2660847.1"/>
    </source>
</evidence>
<dbReference type="Pfam" id="PF01535">
    <property type="entry name" value="PPR"/>
    <property type="match status" value="2"/>
</dbReference>
<accession>A0AAD9XK47</accession>
<keyword evidence="4" id="KW-1185">Reference proteome</keyword>
<dbReference type="Gene3D" id="1.25.40.10">
    <property type="entry name" value="Tetratricopeptide repeat domain"/>
    <property type="match status" value="2"/>
</dbReference>
<evidence type="ECO:0000256" key="1">
    <source>
        <dbReference type="ARBA" id="ARBA00022737"/>
    </source>
</evidence>
<evidence type="ECO:0000256" key="2">
    <source>
        <dbReference type="PROSITE-ProRule" id="PRU00708"/>
    </source>
</evidence>
<dbReference type="Proteomes" id="UP001280121">
    <property type="component" value="Unassembled WGS sequence"/>
</dbReference>
<organism evidence="3 4">
    <name type="scientific">Dipteronia dyeriana</name>
    <dbReference type="NCBI Taxonomy" id="168575"/>
    <lineage>
        <taxon>Eukaryota</taxon>
        <taxon>Viridiplantae</taxon>
        <taxon>Streptophyta</taxon>
        <taxon>Embryophyta</taxon>
        <taxon>Tracheophyta</taxon>
        <taxon>Spermatophyta</taxon>
        <taxon>Magnoliopsida</taxon>
        <taxon>eudicotyledons</taxon>
        <taxon>Gunneridae</taxon>
        <taxon>Pentapetalae</taxon>
        <taxon>rosids</taxon>
        <taxon>malvids</taxon>
        <taxon>Sapindales</taxon>
        <taxon>Sapindaceae</taxon>
        <taxon>Hippocastanoideae</taxon>
        <taxon>Acereae</taxon>
        <taxon>Dipteronia</taxon>
    </lineage>
</organism>
<dbReference type="PROSITE" id="PS51375">
    <property type="entry name" value="PPR"/>
    <property type="match status" value="1"/>
</dbReference>
<evidence type="ECO:0000313" key="4">
    <source>
        <dbReference type="Proteomes" id="UP001280121"/>
    </source>
</evidence>
<dbReference type="GO" id="GO:0009451">
    <property type="term" value="P:RNA modification"/>
    <property type="evidence" value="ECO:0007669"/>
    <property type="project" value="InterPro"/>
</dbReference>
<dbReference type="InterPro" id="IPR011990">
    <property type="entry name" value="TPR-like_helical_dom_sf"/>
</dbReference>
<protein>
    <recommendedName>
        <fullName evidence="5">Pentatricopeptide repeat-containing protein</fullName>
    </recommendedName>
</protein>
<comment type="caution">
    <text evidence="3">The sequence shown here is derived from an EMBL/GenBank/DDBJ whole genome shotgun (WGS) entry which is preliminary data.</text>
</comment>
<dbReference type="InterPro" id="IPR046960">
    <property type="entry name" value="PPR_At4g14850-like_plant"/>
</dbReference>
<dbReference type="EMBL" id="JANJYI010000002">
    <property type="protein sequence ID" value="KAK2660847.1"/>
    <property type="molecule type" value="Genomic_DNA"/>
</dbReference>
<proteinExistence type="predicted"/>
<dbReference type="AlphaFoldDB" id="A0AAD9XK47"/>
<reference evidence="3" key="1">
    <citation type="journal article" date="2023" name="Plant J.">
        <title>Genome sequences and population genomics provide insights into the demographic history, inbreeding, and mutation load of two 'living fossil' tree species of Dipteronia.</title>
        <authorList>
            <person name="Feng Y."/>
            <person name="Comes H.P."/>
            <person name="Chen J."/>
            <person name="Zhu S."/>
            <person name="Lu R."/>
            <person name="Zhang X."/>
            <person name="Li P."/>
            <person name="Qiu J."/>
            <person name="Olsen K.M."/>
            <person name="Qiu Y."/>
        </authorList>
    </citation>
    <scope>NUCLEOTIDE SEQUENCE</scope>
    <source>
        <strain evidence="3">KIB01</strain>
    </source>
</reference>